<organism evidence="2 3">
    <name type="scientific">Streptomyces siamensis</name>
    <dbReference type="NCBI Taxonomy" id="1274986"/>
    <lineage>
        <taxon>Bacteria</taxon>
        <taxon>Bacillati</taxon>
        <taxon>Actinomycetota</taxon>
        <taxon>Actinomycetes</taxon>
        <taxon>Kitasatosporales</taxon>
        <taxon>Streptomycetaceae</taxon>
        <taxon>Streptomyces</taxon>
    </lineage>
</organism>
<evidence type="ECO:0000259" key="1">
    <source>
        <dbReference type="Pfam" id="PF00144"/>
    </source>
</evidence>
<sequence length="389" mass="42002">MIGAALAAGTVVATGTGVQAFTGDPSPAHRTVSRQPVMRTLTPQVRAQLDRAVQHVLRTTHTPGVTVGLWAPGKGSYVRAFGTADKATKQPMSPGFNMRIGSVTKTFTVTALLRLVDHRQVSLDDPIAKYVRGVPNGRHITLRHLAEMRSGLFNALNDEDLAKTFLADTSRTFTDKELLAYAFKHPVAFPAGSQYQYSNTNTILLSMVVEKVTGQPFDRYLTRHVLKPAHLKHTFMPKGAEFPAPHAHGYTDQASNDGSITDATNWAPPGGASGVMISNLNDLRSWASTLADGTLLSRATQAERLKMLPTGREGLSYGLGIFDNHGWIGHNGSLPGYQTVMVHLPKAKATLVVHTTSDVNVDGKSLTTKFAKAVTDIVTPRNVYDIPTS</sequence>
<dbReference type="Pfam" id="PF00144">
    <property type="entry name" value="Beta-lactamase"/>
    <property type="match status" value="1"/>
</dbReference>
<accession>A0ABP9JHQ7</accession>
<reference evidence="3" key="1">
    <citation type="journal article" date="2019" name="Int. J. Syst. Evol. Microbiol.">
        <title>The Global Catalogue of Microorganisms (GCM) 10K type strain sequencing project: providing services to taxonomists for standard genome sequencing and annotation.</title>
        <authorList>
            <consortium name="The Broad Institute Genomics Platform"/>
            <consortium name="The Broad Institute Genome Sequencing Center for Infectious Disease"/>
            <person name="Wu L."/>
            <person name="Ma J."/>
        </authorList>
    </citation>
    <scope>NUCLEOTIDE SEQUENCE [LARGE SCALE GENOMIC DNA]</scope>
    <source>
        <strain evidence="3">JCM 18409</strain>
    </source>
</reference>
<dbReference type="InterPro" id="IPR050491">
    <property type="entry name" value="AmpC-like"/>
</dbReference>
<proteinExistence type="predicted"/>
<keyword evidence="3" id="KW-1185">Reference proteome</keyword>
<dbReference type="Gene3D" id="3.40.710.10">
    <property type="entry name" value="DD-peptidase/beta-lactamase superfamily"/>
    <property type="match status" value="1"/>
</dbReference>
<dbReference type="Proteomes" id="UP001501759">
    <property type="component" value="Unassembled WGS sequence"/>
</dbReference>
<comment type="caution">
    <text evidence="2">The sequence shown here is derived from an EMBL/GenBank/DDBJ whole genome shotgun (WGS) entry which is preliminary data.</text>
</comment>
<dbReference type="SUPFAM" id="SSF56601">
    <property type="entry name" value="beta-lactamase/transpeptidase-like"/>
    <property type="match status" value="1"/>
</dbReference>
<dbReference type="InterPro" id="IPR012338">
    <property type="entry name" value="Beta-lactam/transpept-like"/>
</dbReference>
<gene>
    <name evidence="2" type="ORF">GCM10023335_71260</name>
</gene>
<feature type="domain" description="Beta-lactamase-related" evidence="1">
    <location>
        <begin position="49"/>
        <end position="365"/>
    </location>
</feature>
<dbReference type="InterPro" id="IPR001466">
    <property type="entry name" value="Beta-lactam-related"/>
</dbReference>
<dbReference type="PANTHER" id="PTHR46825:SF7">
    <property type="entry name" value="D-ALANYL-D-ALANINE CARBOXYPEPTIDASE"/>
    <property type="match status" value="1"/>
</dbReference>
<dbReference type="EMBL" id="BAABKB010000033">
    <property type="protein sequence ID" value="GAA5030626.1"/>
    <property type="molecule type" value="Genomic_DNA"/>
</dbReference>
<keyword evidence="2" id="KW-0378">Hydrolase</keyword>
<dbReference type="PANTHER" id="PTHR46825">
    <property type="entry name" value="D-ALANYL-D-ALANINE-CARBOXYPEPTIDASE/ENDOPEPTIDASE AMPH"/>
    <property type="match status" value="1"/>
</dbReference>
<name>A0ABP9JHQ7_9ACTN</name>
<evidence type="ECO:0000313" key="3">
    <source>
        <dbReference type="Proteomes" id="UP001501759"/>
    </source>
</evidence>
<protein>
    <submittedName>
        <fullName evidence="2">Serine hydrolase domain-containing protein</fullName>
    </submittedName>
</protein>
<evidence type="ECO:0000313" key="2">
    <source>
        <dbReference type="EMBL" id="GAA5030626.1"/>
    </source>
</evidence>
<dbReference type="GO" id="GO:0016787">
    <property type="term" value="F:hydrolase activity"/>
    <property type="evidence" value="ECO:0007669"/>
    <property type="project" value="UniProtKB-KW"/>
</dbReference>